<keyword evidence="1" id="KW-0472">Membrane</keyword>
<evidence type="ECO:0000256" key="1">
    <source>
        <dbReference type="SAM" id="Phobius"/>
    </source>
</evidence>
<evidence type="ECO:0000313" key="2">
    <source>
        <dbReference type="EMBL" id="WXI66950.1"/>
    </source>
</evidence>
<dbReference type="AlphaFoldDB" id="A0AAU6PCK5"/>
<proteinExistence type="predicted"/>
<keyword evidence="1" id="KW-1133">Transmembrane helix</keyword>
<name>A0AAU6PCK5_9ACAR</name>
<sequence>MPQMKPLNWLSIFLCFQIMLTMSLNMKYFMNCNFKVTNSTQTSTNSMFHNKW</sequence>
<organism evidence="2">
    <name type="scientific">Amblyseius obtuserellus</name>
    <dbReference type="NCBI Taxonomy" id="3061186"/>
    <lineage>
        <taxon>Eukaryota</taxon>
        <taxon>Metazoa</taxon>
        <taxon>Ecdysozoa</taxon>
        <taxon>Arthropoda</taxon>
        <taxon>Chelicerata</taxon>
        <taxon>Arachnida</taxon>
        <taxon>Acari</taxon>
        <taxon>Parasitiformes</taxon>
        <taxon>Mesostigmata</taxon>
        <taxon>Gamasina</taxon>
        <taxon>Phytoseioidea</taxon>
        <taxon>Phytoseiidae</taxon>
        <taxon>Amblyseiinae</taxon>
        <taxon>Amblyseius</taxon>
    </lineage>
</organism>
<reference evidence="2" key="1">
    <citation type="submission" date="2023-12" db="EMBL/GenBank/DDBJ databases">
        <authorList>
            <person name="Zhao W."/>
        </authorList>
    </citation>
    <scope>NUCLEOTIDE SEQUENCE</scope>
</reference>
<keyword evidence="1" id="KW-0812">Transmembrane</keyword>
<gene>
    <name evidence="2" type="primary">ATP8</name>
</gene>
<dbReference type="EMBL" id="OR897074">
    <property type="protein sequence ID" value="WXI66950.1"/>
    <property type="molecule type" value="Genomic_DNA"/>
</dbReference>
<protein>
    <submittedName>
        <fullName evidence="2">ATP synthase F0 subunit 8</fullName>
    </submittedName>
</protein>
<geneLocation type="mitochondrion" evidence="2"/>
<keyword evidence="2" id="KW-0496">Mitochondrion</keyword>
<feature type="transmembrane region" description="Helical" evidence="1">
    <location>
        <begin position="6"/>
        <end position="25"/>
    </location>
</feature>
<accession>A0AAU6PCK5</accession>